<dbReference type="KEGG" id="cfus:CYFUS_005115"/>
<sequence>MTLLPAGDGFSTMDLHTTFVRAIGQEQGKLTCEAEIIHMGGRMATAQGRQRDDAGRRYAHGVTTCMIFRWPRSGEQEG</sequence>
<protein>
    <submittedName>
        <fullName evidence="1">Aromatic compound degradation protein PaaI</fullName>
    </submittedName>
</protein>
<gene>
    <name evidence="1" type="ORF">CYFUS_005115</name>
</gene>
<name>A0A250J808_9BACT</name>
<dbReference type="SUPFAM" id="SSF54637">
    <property type="entry name" value="Thioesterase/thiol ester dehydrase-isomerase"/>
    <property type="match status" value="1"/>
</dbReference>
<evidence type="ECO:0000313" key="2">
    <source>
        <dbReference type="Proteomes" id="UP000217257"/>
    </source>
</evidence>
<dbReference type="Proteomes" id="UP000217257">
    <property type="component" value="Chromosome"/>
</dbReference>
<evidence type="ECO:0000313" key="1">
    <source>
        <dbReference type="EMBL" id="ATB39670.1"/>
    </source>
</evidence>
<organism evidence="1 2">
    <name type="scientific">Cystobacter fuscus</name>
    <dbReference type="NCBI Taxonomy" id="43"/>
    <lineage>
        <taxon>Bacteria</taxon>
        <taxon>Pseudomonadati</taxon>
        <taxon>Myxococcota</taxon>
        <taxon>Myxococcia</taxon>
        <taxon>Myxococcales</taxon>
        <taxon>Cystobacterineae</taxon>
        <taxon>Archangiaceae</taxon>
        <taxon>Cystobacter</taxon>
    </lineage>
</organism>
<dbReference type="RefSeq" id="WP_095987664.1">
    <property type="nucleotide sequence ID" value="NZ_CP022098.1"/>
</dbReference>
<reference evidence="1 2" key="1">
    <citation type="submission" date="2017-06" db="EMBL/GenBank/DDBJ databases">
        <title>Sequencing and comparative analysis of myxobacterial genomes.</title>
        <authorList>
            <person name="Rupp O."/>
            <person name="Goesmann A."/>
            <person name="Sogaard-Andersen L."/>
        </authorList>
    </citation>
    <scope>NUCLEOTIDE SEQUENCE [LARGE SCALE GENOMIC DNA]</scope>
    <source>
        <strain evidence="1 2">DSM 52655</strain>
    </source>
</reference>
<accession>A0A250J808</accession>
<dbReference type="AlphaFoldDB" id="A0A250J808"/>
<dbReference type="CDD" id="cd03443">
    <property type="entry name" value="PaaI_thioesterase"/>
    <property type="match status" value="1"/>
</dbReference>
<dbReference type="InterPro" id="IPR029069">
    <property type="entry name" value="HotDog_dom_sf"/>
</dbReference>
<dbReference type="Gene3D" id="3.10.129.10">
    <property type="entry name" value="Hotdog Thioesterase"/>
    <property type="match status" value="1"/>
</dbReference>
<dbReference type="EMBL" id="CP022098">
    <property type="protein sequence ID" value="ATB39670.1"/>
    <property type="molecule type" value="Genomic_DNA"/>
</dbReference>
<proteinExistence type="predicted"/>